<feature type="compositionally biased region" description="Gly residues" evidence="3">
    <location>
        <begin position="656"/>
        <end position="666"/>
    </location>
</feature>
<evidence type="ECO:0000313" key="6">
    <source>
        <dbReference type="Proteomes" id="UP000054498"/>
    </source>
</evidence>
<evidence type="ECO:0000256" key="3">
    <source>
        <dbReference type="SAM" id="MobiDB-lite"/>
    </source>
</evidence>
<evidence type="ECO:0000256" key="1">
    <source>
        <dbReference type="ARBA" id="ARBA00022705"/>
    </source>
</evidence>
<feature type="region of interest" description="Disordered" evidence="3">
    <location>
        <begin position="891"/>
        <end position="957"/>
    </location>
</feature>
<keyword evidence="2" id="KW-0175">Coiled coil</keyword>
<dbReference type="RefSeq" id="XP_013897938.1">
    <property type="nucleotide sequence ID" value="XM_014042484.1"/>
</dbReference>
<dbReference type="SUPFAM" id="SSF56672">
    <property type="entry name" value="DNA/RNA polymerases"/>
    <property type="match status" value="1"/>
</dbReference>
<dbReference type="AlphaFoldDB" id="A0A0D2KTY8"/>
<feature type="domain" description="DNA-directed DNA polymerase family A palm" evidence="4">
    <location>
        <begin position="1052"/>
        <end position="1202"/>
    </location>
</feature>
<dbReference type="InterPro" id="IPR002298">
    <property type="entry name" value="DNA_polymerase_A"/>
</dbReference>
<reference evidence="5 6" key="1">
    <citation type="journal article" date="2013" name="BMC Genomics">
        <title>Reconstruction of the lipid metabolism for the microalga Monoraphidium neglectum from its genome sequence reveals characteristics suitable for biofuel production.</title>
        <authorList>
            <person name="Bogen C."/>
            <person name="Al-Dilaimi A."/>
            <person name="Albersmeier A."/>
            <person name="Wichmann J."/>
            <person name="Grundmann M."/>
            <person name="Rupp O."/>
            <person name="Lauersen K.J."/>
            <person name="Blifernez-Klassen O."/>
            <person name="Kalinowski J."/>
            <person name="Goesmann A."/>
            <person name="Mussgnug J.H."/>
            <person name="Kruse O."/>
        </authorList>
    </citation>
    <scope>NUCLEOTIDE SEQUENCE [LARGE SCALE GENOMIC DNA]</scope>
    <source>
        <strain evidence="5 6">SAG 48.87</strain>
    </source>
</reference>
<accession>A0A0D2KTY8</accession>
<sequence>MAGEASPQLLSAPPLDVLVVETAAQARAVVDQLLRLAEDGVRNPATGAVEQAYFACDTEVAGIDVKEESPVGHGVVTCFSVYAGPWLDFGAGGGGGGGAGAAVAKPRIWVDLLKGWERRARARQQAERRVADEEGRIAERLRAEEEEAQRAAAEELRAAEEARKAQEAAAKAAARAAAKAEEAAAKAEAKAAAKAEAKAKAAADAAAEAKPVAKRVRKTRASVAQAAEGPAGEASTESAAAPSRVPGDAPAAAAPKAARKRRTKADIEASAQEAGAGAPAAAEEAAAPAPKRRATRKSKKALEAAADAQQHAVEAAVAAPAEPPDPSAAPAAAPKRRGRKPKSSYVAAAAEDAGAGRGGGIVAAFSLDSDWAVSVSSNGSGGNGVAWGANGGSHSEAAQEAVSDCASGVGGASAAGSGAAWGPLYLDEGEPELPPPTLQEVLEDKEAAGILREFSRFFGDERAKKVWHNYGFDRHVLSNMGVHCKGFGGDTLHMARLHDASRKLQGGYSLEGLSSDRKLLEVLEADLQAEALLPKRGMKDRFARPKRKGDGSPTKARFMPPMHVLHTSEATRYEWVDYSALDAKATWNVHRALKAHLEAHYAYMDDYLAHKLGLGPEPRPKAALPAPQQQQQQPAPARGPRRRVPAGPGAAQLARPGGGNGGLNGGRNGGHVVGAMSVVAAAAVAEPARAPAQGAAGSSALTQMDVYRQYWLPFGELLTDMEQAGVRVNREHLRTQEAQAKLDQAAAEAYFRDWAQAKVPAAKYMNISSGLQIRQLLFPDAVEDGSGVRVFKAENPDHERGIAEGWKPKPLRFVDMPLHGIWGQGVPGRLQVEVTTEKGSPAVSTAVLRSLAGKPGAAFKALQELDGTAAAAAAASRDLIPIVDTFDDEGGDEFGGFGDDAASAADGGGGGGAAKQRRTSRRSQTAAAGEGQQQQGQQQQQQWQAEDGRSQEELSAEAASKGWGKMYAAMGGGREGLWACAAIEKLCEVSAIDKLLSAFIVPLQGDDISTPDAERGGHRVHCSLNLNTETGRLSARRPNLQNQPALEKDRYKVRKAFCASEGNTLIVADYGQLELRLLAHMANCQSMLRAFELGGDFHSRTALGMYDHIKAAIDKGECLLEWDGGPDHAPCPVPLLKDKFASERRKAKVLNFSIAYGKTAHGLSKDWGVSLKEAEETLKRWYADRPEAHRPAKGLLKNVSLK</sequence>
<dbReference type="PRINTS" id="PR00868">
    <property type="entry name" value="DNAPOLI"/>
</dbReference>
<dbReference type="InterPro" id="IPR036397">
    <property type="entry name" value="RNaseH_sf"/>
</dbReference>
<dbReference type="SUPFAM" id="SSF53098">
    <property type="entry name" value="Ribonuclease H-like"/>
    <property type="match status" value="1"/>
</dbReference>
<dbReference type="PANTHER" id="PTHR10133:SF27">
    <property type="entry name" value="DNA POLYMERASE NU"/>
    <property type="match status" value="1"/>
</dbReference>
<dbReference type="InterPro" id="IPR012337">
    <property type="entry name" value="RNaseH-like_sf"/>
</dbReference>
<dbReference type="InterPro" id="IPR043502">
    <property type="entry name" value="DNA/RNA_pol_sf"/>
</dbReference>
<feature type="compositionally biased region" description="Low complexity" evidence="3">
    <location>
        <begin position="304"/>
        <end position="320"/>
    </location>
</feature>
<dbReference type="GO" id="GO:0006302">
    <property type="term" value="P:double-strand break repair"/>
    <property type="evidence" value="ECO:0007669"/>
    <property type="project" value="TreeGrafter"/>
</dbReference>
<evidence type="ECO:0000256" key="2">
    <source>
        <dbReference type="SAM" id="Coils"/>
    </source>
</evidence>
<feature type="compositionally biased region" description="Basic residues" evidence="3">
    <location>
        <begin position="290"/>
        <end position="299"/>
    </location>
</feature>
<evidence type="ECO:0000313" key="5">
    <source>
        <dbReference type="EMBL" id="KIY98918.1"/>
    </source>
</evidence>
<feature type="region of interest" description="Disordered" evidence="3">
    <location>
        <begin position="220"/>
        <end position="345"/>
    </location>
</feature>
<dbReference type="KEGG" id="mng:MNEG_9044"/>
<feature type="region of interest" description="Disordered" evidence="3">
    <location>
        <begin position="614"/>
        <end position="666"/>
    </location>
</feature>
<dbReference type="GO" id="GO:0003677">
    <property type="term" value="F:DNA binding"/>
    <property type="evidence" value="ECO:0007669"/>
    <property type="project" value="InterPro"/>
</dbReference>
<dbReference type="Gene3D" id="1.10.150.20">
    <property type="entry name" value="5' to 3' exonuclease, C-terminal subdomain"/>
    <property type="match status" value="1"/>
</dbReference>
<feature type="compositionally biased region" description="Low complexity" evidence="3">
    <location>
        <begin position="922"/>
        <end position="945"/>
    </location>
</feature>
<keyword evidence="5" id="KW-0808">Transferase</keyword>
<feature type="compositionally biased region" description="Low complexity" evidence="3">
    <location>
        <begin position="268"/>
        <end position="289"/>
    </location>
</feature>
<evidence type="ECO:0000259" key="4">
    <source>
        <dbReference type="SMART" id="SM00482"/>
    </source>
</evidence>
<dbReference type="EC" id="2.7.7.7" evidence="5"/>
<dbReference type="Gene3D" id="3.30.70.370">
    <property type="match status" value="1"/>
</dbReference>
<dbReference type="SMART" id="SM00482">
    <property type="entry name" value="POLAc"/>
    <property type="match status" value="1"/>
</dbReference>
<keyword evidence="6" id="KW-1185">Reference proteome</keyword>
<proteinExistence type="predicted"/>
<dbReference type="EMBL" id="KK102019">
    <property type="protein sequence ID" value="KIY98918.1"/>
    <property type="molecule type" value="Genomic_DNA"/>
</dbReference>
<dbReference type="PANTHER" id="PTHR10133">
    <property type="entry name" value="DNA POLYMERASE I"/>
    <property type="match status" value="1"/>
</dbReference>
<dbReference type="GeneID" id="25741919"/>
<keyword evidence="1" id="KW-0235">DNA replication</keyword>
<name>A0A0D2KTY8_9CHLO</name>
<gene>
    <name evidence="5" type="ORF">MNEG_9044</name>
</gene>
<organism evidence="5 6">
    <name type="scientific">Monoraphidium neglectum</name>
    <dbReference type="NCBI Taxonomy" id="145388"/>
    <lineage>
        <taxon>Eukaryota</taxon>
        <taxon>Viridiplantae</taxon>
        <taxon>Chlorophyta</taxon>
        <taxon>core chlorophytes</taxon>
        <taxon>Chlorophyceae</taxon>
        <taxon>CS clade</taxon>
        <taxon>Sphaeropleales</taxon>
        <taxon>Selenastraceae</taxon>
        <taxon>Monoraphidium</taxon>
    </lineage>
</organism>
<keyword evidence="5" id="KW-0548">Nucleotidyltransferase</keyword>
<dbReference type="OrthoDB" id="275278at2759"/>
<dbReference type="Proteomes" id="UP000054498">
    <property type="component" value="Unassembled WGS sequence"/>
</dbReference>
<dbReference type="InterPro" id="IPR001098">
    <property type="entry name" value="DNA-dir_DNA_pol_A_palm_dom"/>
</dbReference>
<dbReference type="GO" id="GO:0006261">
    <property type="term" value="P:DNA-templated DNA replication"/>
    <property type="evidence" value="ECO:0007669"/>
    <property type="project" value="InterPro"/>
</dbReference>
<dbReference type="STRING" id="145388.A0A0D2KTY8"/>
<dbReference type="Pfam" id="PF00476">
    <property type="entry name" value="DNA_pol_A"/>
    <property type="match status" value="1"/>
</dbReference>
<feature type="compositionally biased region" description="Low complexity" evidence="3">
    <location>
        <begin position="621"/>
        <end position="638"/>
    </location>
</feature>
<dbReference type="GO" id="GO:0003887">
    <property type="term" value="F:DNA-directed DNA polymerase activity"/>
    <property type="evidence" value="ECO:0007669"/>
    <property type="project" value="UniProtKB-EC"/>
</dbReference>
<protein>
    <submittedName>
        <fullName evidence="5">DNA polymerase I</fullName>
        <ecNumber evidence="5">2.7.7.7</ecNumber>
    </submittedName>
</protein>
<feature type="coiled-coil region" evidence="2">
    <location>
        <begin position="131"/>
        <end position="200"/>
    </location>
</feature>
<dbReference type="Gene3D" id="3.30.420.10">
    <property type="entry name" value="Ribonuclease H-like superfamily/Ribonuclease H"/>
    <property type="match status" value="1"/>
</dbReference>